<evidence type="ECO:0000259" key="2">
    <source>
        <dbReference type="Pfam" id="PF18990"/>
    </source>
</evidence>
<dbReference type="AlphaFoldDB" id="A0A7G1HXD5"/>
<dbReference type="EMBL" id="AP023322">
    <property type="protein sequence ID" value="BCI63472.1"/>
    <property type="molecule type" value="Genomic_DNA"/>
</dbReference>
<keyword evidence="4" id="KW-1185">Reference proteome</keyword>
<dbReference type="Pfam" id="PF18990">
    <property type="entry name" value="DUF5723"/>
    <property type="match status" value="1"/>
</dbReference>
<feature type="domain" description="DUF5723" evidence="2">
    <location>
        <begin position="39"/>
        <end position="424"/>
    </location>
</feature>
<dbReference type="RefSeq" id="WP_044226470.1">
    <property type="nucleotide sequence ID" value="NZ_AP023322.1"/>
</dbReference>
<dbReference type="KEGG" id="copr:Cop2CBH44_18250"/>
<feature type="signal peptide" evidence="1">
    <location>
        <begin position="1"/>
        <end position="19"/>
    </location>
</feature>
<protein>
    <recommendedName>
        <fullName evidence="2">DUF5723 domain-containing protein</fullName>
    </recommendedName>
</protein>
<organism evidence="3 4">
    <name type="scientific">Coprobacter secundus subsp. similis</name>
    <dbReference type="NCBI Taxonomy" id="2751153"/>
    <lineage>
        <taxon>Bacteria</taxon>
        <taxon>Pseudomonadati</taxon>
        <taxon>Bacteroidota</taxon>
        <taxon>Bacteroidia</taxon>
        <taxon>Bacteroidales</taxon>
        <taxon>Barnesiellaceae</taxon>
        <taxon>Coprobacter</taxon>
    </lineage>
</organism>
<dbReference type="Gene3D" id="2.40.160.60">
    <property type="entry name" value="Outer membrane protein transport protein (OMPP1/FadL/TodX)"/>
    <property type="match status" value="1"/>
</dbReference>
<gene>
    <name evidence="3" type="ORF">Cop2CBH44_18250</name>
</gene>
<accession>A0A7G1HXD5</accession>
<name>A0A7G1HXD5_9BACT</name>
<dbReference type="InterPro" id="IPR043781">
    <property type="entry name" value="DUF5723"/>
</dbReference>
<dbReference type="Proteomes" id="UP000594042">
    <property type="component" value="Chromosome"/>
</dbReference>
<keyword evidence="1" id="KW-0732">Signal</keyword>
<feature type="chain" id="PRO_5028965310" description="DUF5723 domain-containing protein" evidence="1">
    <location>
        <begin position="20"/>
        <end position="470"/>
    </location>
</feature>
<sequence length="470" mass="51717">MKKKIIAFILCLISFSGMAQTLRSSYFLERMPYRYRLNPALINDYGYFSFPVLGNVAIGVNSNMALSKFLYPRGNELVTGLHPSIPADEFLGGLKNKNNLDLDIDMTLLSFGFFAFNGFNTFDISLKSQTSIYLPKDLFTFLKTGQGDGGPAEYDFGNIAAQSNNYVELALGHAHRLNERLTIGARLKVLVGAGNIDARIDRMQITMSDDIWKIRSYGYANLSVAGVTLEKDENGDISGFEYDTPGIAGFGGAVDLGATYKLMDNLTLSMALTDLGFIKWNENLRGVTPEGAFDFDGFKHLGAEDDENGNNAFDDETDKIGDDLEALAKFKEDKAPSSRSTMLRTTLNIGAEYGILNNKISFGLLSSTRFSSIKTRTELMATANFRPAKWFMAAINGSVSNTGSSWGALINLCPRGINFFVGTDYVVSKFTPQYVPVNRPKLNLNFGINFPLGGDPKLKNKTVYNPVPGY</sequence>
<evidence type="ECO:0000313" key="3">
    <source>
        <dbReference type="EMBL" id="BCI63472.1"/>
    </source>
</evidence>
<evidence type="ECO:0000313" key="4">
    <source>
        <dbReference type="Proteomes" id="UP000594042"/>
    </source>
</evidence>
<evidence type="ECO:0000256" key="1">
    <source>
        <dbReference type="SAM" id="SignalP"/>
    </source>
</evidence>
<proteinExistence type="predicted"/>
<reference evidence="4" key="1">
    <citation type="submission" date="2020-07" db="EMBL/GenBank/DDBJ databases">
        <title>Complete genome sequencing of Coprobacter sp. strain 2CBH44.</title>
        <authorList>
            <person name="Sakamoto M."/>
            <person name="Murakami T."/>
            <person name="Mori H."/>
        </authorList>
    </citation>
    <scope>NUCLEOTIDE SEQUENCE [LARGE SCALE GENOMIC DNA]</scope>
    <source>
        <strain evidence="4">2CBH44</strain>
    </source>
</reference>